<organism evidence="1 2">
    <name type="scientific">Desulfovibrio fairfieldensis</name>
    <dbReference type="NCBI Taxonomy" id="44742"/>
    <lineage>
        <taxon>Bacteria</taxon>
        <taxon>Pseudomonadati</taxon>
        <taxon>Thermodesulfobacteriota</taxon>
        <taxon>Desulfovibrionia</taxon>
        <taxon>Desulfovibrionales</taxon>
        <taxon>Desulfovibrionaceae</taxon>
        <taxon>Desulfovibrio</taxon>
    </lineage>
</organism>
<evidence type="ECO:0000313" key="1">
    <source>
        <dbReference type="EMBL" id="AMD90057.1"/>
    </source>
</evidence>
<accession>A0A0X8JK37</accession>
<protein>
    <submittedName>
        <fullName evidence="1">Uncharacterized protein</fullName>
    </submittedName>
</protein>
<dbReference type="KEGG" id="dfi:AXF13_07955"/>
<name>A0A0X8JK37_9BACT</name>
<proteinExistence type="predicted"/>
<gene>
    <name evidence="1" type="ORF">AXF13_07955</name>
</gene>
<evidence type="ECO:0000313" key="2">
    <source>
        <dbReference type="Proteomes" id="UP000069241"/>
    </source>
</evidence>
<dbReference type="AlphaFoldDB" id="A0A0X8JK37"/>
<dbReference type="Proteomes" id="UP000069241">
    <property type="component" value="Chromosome"/>
</dbReference>
<keyword evidence="2" id="KW-1185">Reference proteome</keyword>
<sequence>MFFHWRAFQHISLDEYLVVRASCARLAYACLIATRKMVSGPQKEILKGVFRKICGAHTLGGGQLFPLFDDAGHAGKRSLQEDEDPDALLCGIANYDVCYADIVKMVWR</sequence>
<reference evidence="2" key="1">
    <citation type="submission" date="2016-02" db="EMBL/GenBank/DDBJ databases">
        <authorList>
            <person name="Holder M.E."/>
            <person name="Ajami N.J."/>
            <person name="Petrosino J.F."/>
        </authorList>
    </citation>
    <scope>NUCLEOTIDE SEQUENCE [LARGE SCALE GENOMIC DNA]</scope>
    <source>
        <strain evidence="2">CCUG 45958</strain>
    </source>
</reference>
<dbReference type="EMBL" id="CP014229">
    <property type="protein sequence ID" value="AMD90057.1"/>
    <property type="molecule type" value="Genomic_DNA"/>
</dbReference>